<reference evidence="2 3" key="1">
    <citation type="submission" date="2019-10" db="EMBL/GenBank/DDBJ databases">
        <title>Alcanivorax sp.PA15-N-34 draft genome sequence.</title>
        <authorList>
            <person name="Liao X."/>
            <person name="Shao Z."/>
        </authorList>
    </citation>
    <scope>NUCLEOTIDE SEQUENCE [LARGE SCALE GENOMIC DNA]</scope>
    <source>
        <strain evidence="2 3">PA15-N-34</strain>
    </source>
</reference>
<comment type="caution">
    <text evidence="2">The sequence shown here is derived from an EMBL/GenBank/DDBJ whole genome shotgun (WGS) entry which is preliminary data.</text>
</comment>
<dbReference type="AlphaFoldDB" id="A0A6N7LSQ2"/>
<sequence length="159" mass="17896">MLRLASLLFSLTLVSLSWAAKTADTDKVYLVAKFDVDGTTYNEVVFFQDDAIDELADCNREIMYGRRGGWQVYTHITKAVSGFTYSTSYACAAGAQRFSDWDRSGRAPRSQVFSVTIKNERLEVKSHASYSQCMGWVRQRGGETSKQYCGKSAQRIVNQ</sequence>
<evidence type="ECO:0000313" key="3">
    <source>
        <dbReference type="Proteomes" id="UP000469421"/>
    </source>
</evidence>
<proteinExistence type="predicted"/>
<protein>
    <submittedName>
        <fullName evidence="2">Uncharacterized protein</fullName>
    </submittedName>
</protein>
<dbReference type="EMBL" id="WIRE01000001">
    <property type="protein sequence ID" value="MQX52055.1"/>
    <property type="molecule type" value="Genomic_DNA"/>
</dbReference>
<dbReference type="Proteomes" id="UP000469421">
    <property type="component" value="Unassembled WGS sequence"/>
</dbReference>
<feature type="signal peptide" evidence="1">
    <location>
        <begin position="1"/>
        <end position="19"/>
    </location>
</feature>
<organism evidence="2 3">
    <name type="scientific">Alcanivorax sediminis</name>
    <dbReference type="NCBI Taxonomy" id="2663008"/>
    <lineage>
        <taxon>Bacteria</taxon>
        <taxon>Pseudomonadati</taxon>
        <taxon>Pseudomonadota</taxon>
        <taxon>Gammaproteobacteria</taxon>
        <taxon>Oceanospirillales</taxon>
        <taxon>Alcanivoracaceae</taxon>
        <taxon>Alcanivorax</taxon>
    </lineage>
</organism>
<name>A0A6N7LSQ2_9GAMM</name>
<feature type="chain" id="PRO_5026808387" evidence="1">
    <location>
        <begin position="20"/>
        <end position="159"/>
    </location>
</feature>
<gene>
    <name evidence="2" type="ORF">GFN93_02270</name>
</gene>
<keyword evidence="1" id="KW-0732">Signal</keyword>
<keyword evidence="3" id="KW-1185">Reference proteome</keyword>
<accession>A0A6N7LSQ2</accession>
<evidence type="ECO:0000313" key="2">
    <source>
        <dbReference type="EMBL" id="MQX52055.1"/>
    </source>
</evidence>
<dbReference type="RefSeq" id="WP_153498803.1">
    <property type="nucleotide sequence ID" value="NZ_WIRE01000001.1"/>
</dbReference>
<evidence type="ECO:0000256" key="1">
    <source>
        <dbReference type="SAM" id="SignalP"/>
    </source>
</evidence>